<dbReference type="EMBL" id="MEUA01000028">
    <property type="protein sequence ID" value="OGC14892.1"/>
    <property type="molecule type" value="Genomic_DNA"/>
</dbReference>
<name>A0A1F4S386_UNCSA</name>
<gene>
    <name evidence="1" type="ORF">A2290_07325</name>
</gene>
<evidence type="ECO:0000313" key="2">
    <source>
        <dbReference type="Proteomes" id="UP000177905"/>
    </source>
</evidence>
<dbReference type="Proteomes" id="UP000177905">
    <property type="component" value="Unassembled WGS sequence"/>
</dbReference>
<organism evidence="1 2">
    <name type="scientific">candidate division WOR-1 bacterium RIFOXYB2_FULL_36_35</name>
    <dbReference type="NCBI Taxonomy" id="1802578"/>
    <lineage>
        <taxon>Bacteria</taxon>
        <taxon>Bacillati</taxon>
        <taxon>Saganbacteria</taxon>
    </lineage>
</organism>
<evidence type="ECO:0000313" key="1">
    <source>
        <dbReference type="EMBL" id="OGC14892.1"/>
    </source>
</evidence>
<sequence length="565" mass="63409">MTSCSEISFNNLTSITTSPQCKKDVEPTVEKELEYVRVLIYLTTLLEEAKELYNSAKSSDPEDKIRRELQVIIYPYLARGGISDINALVNKIISKLKVELTSDRETKLRDDLTRALSLESVSNVLSRTPAKDENIQAHLIAMTRDISRYVAYGFENYEGLIGFSRKIGDLKTDSTLPDFVRNSAAHGYKGMVKALESAISDLESKLPDGLRPKTPNQISSLSNGGLTSSELECLKAWLEDFNCLQIQTPEPQFPNRGFTIPYDLNVRLIESITLPMQTLAEVLSDEAGGDWINLKEVVLNEKRPVLTFLSRFIPSEPRLGDRGEYIENRDGNKYFQIGAFFNNVKFVSGHPDTHGYTYSKESIAILKLLWLLAAVADLSSRSSQADGSSILIDQVKGRASAFVASDLLMIDQVNNIIRFLDGVEERRLKYYWHILKEAVKQSDETHPQGGDIIKDIPKMINDKFMERVLNLQQKRSTESYSPPISGVASPIVAFINVSADSVTMFVRFRCAGICNDIFTQAIDSFNDSNIGGMFIIYPYSEHLPDEKIEELKEAISNSSIRGFSE</sequence>
<comment type="caution">
    <text evidence="1">The sequence shown here is derived from an EMBL/GenBank/DDBJ whole genome shotgun (WGS) entry which is preliminary data.</text>
</comment>
<reference evidence="1 2" key="1">
    <citation type="journal article" date="2016" name="Nat. Commun.">
        <title>Thousands of microbial genomes shed light on interconnected biogeochemical processes in an aquifer system.</title>
        <authorList>
            <person name="Anantharaman K."/>
            <person name="Brown C.T."/>
            <person name="Hug L.A."/>
            <person name="Sharon I."/>
            <person name="Castelle C.J."/>
            <person name="Probst A.J."/>
            <person name="Thomas B.C."/>
            <person name="Singh A."/>
            <person name="Wilkins M.J."/>
            <person name="Karaoz U."/>
            <person name="Brodie E.L."/>
            <person name="Williams K.H."/>
            <person name="Hubbard S.S."/>
            <person name="Banfield J.F."/>
        </authorList>
    </citation>
    <scope>NUCLEOTIDE SEQUENCE [LARGE SCALE GENOMIC DNA]</scope>
</reference>
<protein>
    <submittedName>
        <fullName evidence="1">Uncharacterized protein</fullName>
    </submittedName>
</protein>
<proteinExistence type="predicted"/>
<accession>A0A1F4S386</accession>
<dbReference type="AlphaFoldDB" id="A0A1F4S386"/>